<dbReference type="NCBIfam" id="TIGR04265">
    <property type="entry name" value="bac_cardiolipin"/>
    <property type="match status" value="1"/>
</dbReference>
<dbReference type="SMART" id="SM00155">
    <property type="entry name" value="PLDc"/>
    <property type="match status" value="2"/>
</dbReference>
<dbReference type="EMBL" id="JBBAXC010000002">
    <property type="protein sequence ID" value="MEI5905895.1"/>
    <property type="molecule type" value="Genomic_DNA"/>
</dbReference>
<evidence type="ECO:0000256" key="7">
    <source>
        <dbReference type="ARBA" id="ARBA00023136"/>
    </source>
</evidence>
<dbReference type="PANTHER" id="PTHR21248">
    <property type="entry name" value="CARDIOLIPIN SYNTHASE"/>
    <property type="match status" value="1"/>
</dbReference>
<dbReference type="Pfam" id="PF13091">
    <property type="entry name" value="PLDc_2"/>
    <property type="match status" value="2"/>
</dbReference>
<protein>
    <recommendedName>
        <fullName evidence="8">Cardiolipin synthase</fullName>
        <ecNumber evidence="8">2.7.8.-</ecNumber>
    </recommendedName>
</protein>
<dbReference type="SUPFAM" id="SSF56024">
    <property type="entry name" value="Phospholipase D/nuclease"/>
    <property type="match status" value="2"/>
</dbReference>
<dbReference type="InterPro" id="IPR001736">
    <property type="entry name" value="PLipase_D/transphosphatidylase"/>
</dbReference>
<evidence type="ECO:0000256" key="2">
    <source>
        <dbReference type="ARBA" id="ARBA00022475"/>
    </source>
</evidence>
<evidence type="ECO:0000313" key="12">
    <source>
        <dbReference type="Proteomes" id="UP001312865"/>
    </source>
</evidence>
<evidence type="ECO:0000256" key="5">
    <source>
        <dbReference type="ARBA" id="ARBA00022737"/>
    </source>
</evidence>
<sequence length="401" mass="47024">MKVKIVKIIMLVIILCGSLFLYMQYDVKKGYQHYIETHSAVETSYFDGKIDLFTEGESLFQAFFQDIKNAQKYVYVHFYIIREDDISLQFVELLKEKVNQGVEVKLSVDYIGNHLSKKTIDNMVETGVSFTNSRSPKMHHFFYSLQHRNHRKLAVIDGEVSYLGGFNIGEEYLGNDRKLGYWKDYHLRVQGNGTKAVERQFAKDWEEDTGELLAVKDDNQETNQDSFQFIFSTGEELEDTMVKLVESARETIEIATPYFIPSQPLQKALIEAKRRGVQMKILLPDETDNWLTKPASYPYIKTLMSEGVEIYFYTKGFFHGKVMMIDNKVADVGTANWDKRSLYLNDESNCLIYNQDTVHEVEQQLKKDFSNSRKVTISYFNEIPIWEKWLMKMPKWMTYYL</sequence>
<keyword evidence="7 9" id="KW-0472">Membrane</keyword>
<evidence type="ECO:0000256" key="8">
    <source>
        <dbReference type="NCBIfam" id="TIGR04265"/>
    </source>
</evidence>
<feature type="transmembrane region" description="Helical" evidence="9">
    <location>
        <begin position="5"/>
        <end position="25"/>
    </location>
</feature>
<keyword evidence="2" id="KW-1003">Cell membrane</keyword>
<keyword evidence="6 9" id="KW-1133">Transmembrane helix</keyword>
<dbReference type="PIRSF" id="PIRSF000850">
    <property type="entry name" value="Phospholipase_D_PSS"/>
    <property type="match status" value="1"/>
</dbReference>
<name>A0ABU8H9C5_9BACI</name>
<dbReference type="Proteomes" id="UP001312865">
    <property type="component" value="Unassembled WGS sequence"/>
</dbReference>
<evidence type="ECO:0000256" key="9">
    <source>
        <dbReference type="SAM" id="Phobius"/>
    </source>
</evidence>
<accession>A0ABU8H9C5</accession>
<keyword evidence="12" id="KW-1185">Reference proteome</keyword>
<evidence type="ECO:0000256" key="6">
    <source>
        <dbReference type="ARBA" id="ARBA00022989"/>
    </source>
</evidence>
<keyword evidence="4 9" id="KW-0812">Transmembrane</keyword>
<dbReference type="PANTHER" id="PTHR21248:SF7">
    <property type="entry name" value="MINOR CARDIOLIPIN SYNTHASE CLSB"/>
    <property type="match status" value="1"/>
</dbReference>
<comment type="subcellular location">
    <subcellularLocation>
        <location evidence="1">Cell membrane</location>
    </subcellularLocation>
</comment>
<comment type="caution">
    <text evidence="11">The sequence shown here is derived from an EMBL/GenBank/DDBJ whole genome shotgun (WGS) entry which is preliminary data.</text>
</comment>
<reference evidence="11 12" key="1">
    <citation type="journal article" date="2018" name="J. Microbiol.">
        <title>Bacillus spongiae sp. nov., isolated from sponge of Jeju Island.</title>
        <authorList>
            <person name="Lee G.E."/>
            <person name="Im W.T."/>
            <person name="Park J.S."/>
        </authorList>
    </citation>
    <scope>NUCLEOTIDE SEQUENCE [LARGE SCALE GENOMIC DNA]</scope>
    <source>
        <strain evidence="11 12">135PIL107-10</strain>
    </source>
</reference>
<dbReference type="EC" id="2.7.8.-" evidence="8"/>
<evidence type="ECO:0000259" key="10">
    <source>
        <dbReference type="PROSITE" id="PS50035"/>
    </source>
</evidence>
<gene>
    <name evidence="11" type="primary">cls</name>
    <name evidence="11" type="ORF">WAK64_02290</name>
</gene>
<evidence type="ECO:0000313" key="11">
    <source>
        <dbReference type="EMBL" id="MEI5905895.1"/>
    </source>
</evidence>
<dbReference type="PROSITE" id="PS50035">
    <property type="entry name" value="PLD"/>
    <property type="match status" value="2"/>
</dbReference>
<proteinExistence type="predicted"/>
<dbReference type="CDD" id="cd09110">
    <property type="entry name" value="PLDc_CLS_1"/>
    <property type="match status" value="1"/>
</dbReference>
<organism evidence="11 12">
    <name type="scientific">Bacillus spongiae</name>
    <dbReference type="NCBI Taxonomy" id="2683610"/>
    <lineage>
        <taxon>Bacteria</taxon>
        <taxon>Bacillati</taxon>
        <taxon>Bacillota</taxon>
        <taxon>Bacilli</taxon>
        <taxon>Bacillales</taxon>
        <taxon>Bacillaceae</taxon>
        <taxon>Bacillus</taxon>
    </lineage>
</organism>
<dbReference type="RefSeq" id="WP_336585315.1">
    <property type="nucleotide sequence ID" value="NZ_JBBAXC010000002.1"/>
</dbReference>
<dbReference type="InterPro" id="IPR025202">
    <property type="entry name" value="PLD-like_dom"/>
</dbReference>
<feature type="domain" description="PLD phosphodiesterase" evidence="10">
    <location>
        <begin position="145"/>
        <end position="172"/>
    </location>
</feature>
<dbReference type="InterPro" id="IPR022924">
    <property type="entry name" value="Cardiolipin_synthase"/>
</dbReference>
<keyword evidence="5" id="KW-0677">Repeat</keyword>
<feature type="domain" description="PLD phosphodiesterase" evidence="10">
    <location>
        <begin position="314"/>
        <end position="341"/>
    </location>
</feature>
<keyword evidence="3" id="KW-0808">Transferase</keyword>
<dbReference type="Gene3D" id="3.30.870.10">
    <property type="entry name" value="Endonuclease Chain A"/>
    <property type="match status" value="2"/>
</dbReference>
<evidence type="ECO:0000256" key="4">
    <source>
        <dbReference type="ARBA" id="ARBA00022692"/>
    </source>
</evidence>
<dbReference type="CDD" id="cd09112">
    <property type="entry name" value="PLDc_CLS_2"/>
    <property type="match status" value="1"/>
</dbReference>
<evidence type="ECO:0000256" key="3">
    <source>
        <dbReference type="ARBA" id="ARBA00022679"/>
    </source>
</evidence>
<evidence type="ECO:0000256" key="1">
    <source>
        <dbReference type="ARBA" id="ARBA00004236"/>
    </source>
</evidence>